<protein>
    <submittedName>
        <fullName evidence="1">Uncharacterized protein</fullName>
    </submittedName>
</protein>
<sequence>MANDETLRSLMFTLSYVLMKRRRDVTSADAQRRREVQRRVAHRQYFHQRHKRMIM</sequence>
<comment type="caution">
    <text evidence="1">The sequence shown here is derived from an EMBL/GenBank/DDBJ whole genome shotgun (WGS) entry which is preliminary data.</text>
</comment>
<dbReference type="Proteomes" id="UP001529510">
    <property type="component" value="Unassembled WGS sequence"/>
</dbReference>
<gene>
    <name evidence="1" type="ORF">M9458_005159</name>
</gene>
<proteinExistence type="predicted"/>
<dbReference type="AlphaFoldDB" id="A0ABD0RVZ9"/>
<evidence type="ECO:0000313" key="2">
    <source>
        <dbReference type="Proteomes" id="UP001529510"/>
    </source>
</evidence>
<name>A0ABD0RVZ9_CIRMR</name>
<dbReference type="EMBL" id="JAMKFB020000002">
    <property type="protein sequence ID" value="KAL0201972.1"/>
    <property type="molecule type" value="Genomic_DNA"/>
</dbReference>
<feature type="non-terminal residue" evidence="1">
    <location>
        <position position="55"/>
    </location>
</feature>
<evidence type="ECO:0000313" key="1">
    <source>
        <dbReference type="EMBL" id="KAL0201972.1"/>
    </source>
</evidence>
<accession>A0ABD0RVZ9</accession>
<organism evidence="1 2">
    <name type="scientific">Cirrhinus mrigala</name>
    <name type="common">Mrigala</name>
    <dbReference type="NCBI Taxonomy" id="683832"/>
    <lineage>
        <taxon>Eukaryota</taxon>
        <taxon>Metazoa</taxon>
        <taxon>Chordata</taxon>
        <taxon>Craniata</taxon>
        <taxon>Vertebrata</taxon>
        <taxon>Euteleostomi</taxon>
        <taxon>Actinopterygii</taxon>
        <taxon>Neopterygii</taxon>
        <taxon>Teleostei</taxon>
        <taxon>Ostariophysi</taxon>
        <taxon>Cypriniformes</taxon>
        <taxon>Cyprinidae</taxon>
        <taxon>Labeoninae</taxon>
        <taxon>Labeonini</taxon>
        <taxon>Cirrhinus</taxon>
    </lineage>
</organism>
<keyword evidence="2" id="KW-1185">Reference proteome</keyword>
<reference evidence="1 2" key="1">
    <citation type="submission" date="2024-05" db="EMBL/GenBank/DDBJ databases">
        <title>Genome sequencing and assembly of Indian major carp, Cirrhinus mrigala (Hamilton, 1822).</title>
        <authorList>
            <person name="Mohindra V."/>
            <person name="Chowdhury L.M."/>
            <person name="Lal K."/>
            <person name="Jena J.K."/>
        </authorList>
    </citation>
    <scope>NUCLEOTIDE SEQUENCE [LARGE SCALE GENOMIC DNA]</scope>
    <source>
        <strain evidence="1">CM1030</strain>
        <tissue evidence="1">Blood</tissue>
    </source>
</reference>